<evidence type="ECO:0000313" key="3">
    <source>
        <dbReference type="EMBL" id="CNT96896.1"/>
    </source>
</evidence>
<evidence type="ECO:0000256" key="1">
    <source>
        <dbReference type="SAM" id="MobiDB-lite"/>
    </source>
</evidence>
<evidence type="ECO:0000313" key="4">
    <source>
        <dbReference type="Proteomes" id="UP000041314"/>
    </source>
</evidence>
<evidence type="ECO:0000313" key="2">
    <source>
        <dbReference type="EMBL" id="CNT71427.1"/>
    </source>
</evidence>
<dbReference type="EMBL" id="CQPA01000008">
    <property type="protein sequence ID" value="CNT96896.1"/>
    <property type="molecule type" value="Genomic_DNA"/>
</dbReference>
<evidence type="ECO:0000313" key="5">
    <source>
        <dbReference type="Proteomes" id="UP000042394"/>
    </source>
</evidence>
<protein>
    <submittedName>
        <fullName evidence="3">Uncharacterized protein</fullName>
    </submittedName>
</protein>
<dbReference type="Proteomes" id="UP000042394">
    <property type="component" value="Unassembled WGS sequence"/>
</dbReference>
<gene>
    <name evidence="3" type="ORF">ERS008198_01560</name>
    <name evidence="2" type="ORF">ERS008207_00695</name>
</gene>
<sequence>MFDIVNKSAFKTDAHGPMHTDQQHDAGGENRQKQLAGDSGPPDFHYRLLLRREMTMFCCVSFGTRAKIIAGSAIITAIHNQVYIKT</sequence>
<name>A0A655C578_SALET</name>
<feature type="region of interest" description="Disordered" evidence="1">
    <location>
        <begin position="1"/>
        <end position="41"/>
    </location>
</feature>
<reference evidence="4 5" key="1">
    <citation type="submission" date="2015-03" db="EMBL/GenBank/DDBJ databases">
        <authorList>
            <consortium name="Pathogen Informatics"/>
        </authorList>
    </citation>
    <scope>NUCLEOTIDE SEQUENCE [LARGE SCALE GENOMIC DNA]</scope>
    <source>
        <strain evidence="3 4">A1104</strain>
        <strain evidence="2 5">D4891</strain>
    </source>
</reference>
<accession>A0A655C578</accession>
<dbReference type="Proteomes" id="UP000041314">
    <property type="component" value="Unassembled WGS sequence"/>
</dbReference>
<feature type="compositionally biased region" description="Basic and acidic residues" evidence="1">
    <location>
        <begin position="10"/>
        <end position="32"/>
    </location>
</feature>
<proteinExistence type="predicted"/>
<organism evidence="3 4">
    <name type="scientific">Salmonella enterica subsp. enterica serovar Bovismorbificans</name>
    <dbReference type="NCBI Taxonomy" id="58097"/>
    <lineage>
        <taxon>Bacteria</taxon>
        <taxon>Pseudomonadati</taxon>
        <taxon>Pseudomonadota</taxon>
        <taxon>Gammaproteobacteria</taxon>
        <taxon>Enterobacterales</taxon>
        <taxon>Enterobacteriaceae</taxon>
        <taxon>Salmonella</taxon>
    </lineage>
</organism>
<dbReference type="EMBL" id="CQPD01000005">
    <property type="protein sequence ID" value="CNT71427.1"/>
    <property type="molecule type" value="Genomic_DNA"/>
</dbReference>
<dbReference type="AlphaFoldDB" id="A0A655C578"/>